<dbReference type="AlphaFoldDB" id="A0AAX4JJS5"/>
<feature type="compositionally biased region" description="Basic and acidic residues" evidence="7">
    <location>
        <begin position="246"/>
        <end position="261"/>
    </location>
</feature>
<evidence type="ECO:0000256" key="3">
    <source>
        <dbReference type="ARBA" id="ARBA00022553"/>
    </source>
</evidence>
<reference evidence="10 11" key="1">
    <citation type="submission" date="2024-01" db="EMBL/GenBank/DDBJ databases">
        <title>Comparative genomics of Cryptococcus and Kwoniella reveals pathogenesis evolution and contrasting modes of karyotype evolution via chromosome fusion or intercentromeric recombination.</title>
        <authorList>
            <person name="Coelho M.A."/>
            <person name="David-Palma M."/>
            <person name="Shea T."/>
            <person name="Bowers K."/>
            <person name="McGinley-Smith S."/>
            <person name="Mohammad A.W."/>
            <person name="Gnirke A."/>
            <person name="Yurkov A.M."/>
            <person name="Nowrousian M."/>
            <person name="Sun S."/>
            <person name="Cuomo C.A."/>
            <person name="Heitman J."/>
        </authorList>
    </citation>
    <scope>NUCLEOTIDE SEQUENCE [LARGE SCALE GENOMIC DNA]</scope>
    <source>
        <strain evidence="10 11">CBS 6074</strain>
    </source>
</reference>
<gene>
    <name evidence="10" type="ORF">L201_000030</name>
</gene>
<feature type="domain" description="Response regulatory" evidence="9">
    <location>
        <begin position="833"/>
        <end position="958"/>
    </location>
</feature>
<dbReference type="SUPFAM" id="SSF55874">
    <property type="entry name" value="ATPase domain of HSP90 chaperone/DNA topoisomerase II/histidine kinase"/>
    <property type="match status" value="1"/>
</dbReference>
<evidence type="ECO:0000256" key="4">
    <source>
        <dbReference type="ARBA" id="ARBA00022679"/>
    </source>
</evidence>
<protein>
    <recommendedName>
        <fullName evidence="2">histidine kinase</fullName>
        <ecNumber evidence="2">2.7.13.3</ecNumber>
    </recommendedName>
</protein>
<dbReference type="InterPro" id="IPR036097">
    <property type="entry name" value="HisK_dim/P_sf"/>
</dbReference>
<accession>A0AAX4JJS5</accession>
<feature type="compositionally biased region" description="Acidic residues" evidence="7">
    <location>
        <begin position="63"/>
        <end position="78"/>
    </location>
</feature>
<dbReference type="SMART" id="SM00387">
    <property type="entry name" value="HATPase_c"/>
    <property type="match status" value="1"/>
</dbReference>
<keyword evidence="3 6" id="KW-0597">Phosphoprotein</keyword>
<dbReference type="Gene3D" id="1.10.287.130">
    <property type="match status" value="1"/>
</dbReference>
<evidence type="ECO:0000256" key="7">
    <source>
        <dbReference type="SAM" id="MobiDB-lite"/>
    </source>
</evidence>
<dbReference type="PANTHER" id="PTHR43047:SF72">
    <property type="entry name" value="OSMOSENSING HISTIDINE PROTEIN KINASE SLN1"/>
    <property type="match status" value="1"/>
</dbReference>
<feature type="region of interest" description="Disordered" evidence="7">
    <location>
        <begin position="36"/>
        <end position="82"/>
    </location>
</feature>
<dbReference type="Pfam" id="PF00512">
    <property type="entry name" value="HisKA"/>
    <property type="match status" value="1"/>
</dbReference>
<keyword evidence="5" id="KW-0418">Kinase</keyword>
<dbReference type="GeneID" id="91090702"/>
<evidence type="ECO:0000256" key="2">
    <source>
        <dbReference type="ARBA" id="ARBA00012438"/>
    </source>
</evidence>
<comment type="catalytic activity">
    <reaction evidence="1">
        <text>ATP + protein L-histidine = ADP + protein N-phospho-L-histidine.</text>
        <dbReference type="EC" id="2.7.13.3"/>
    </reaction>
</comment>
<dbReference type="InterPro" id="IPR036890">
    <property type="entry name" value="HATPase_C_sf"/>
</dbReference>
<dbReference type="Pfam" id="PF02518">
    <property type="entry name" value="HATPase_c"/>
    <property type="match status" value="1"/>
</dbReference>
<dbReference type="GO" id="GO:0000155">
    <property type="term" value="F:phosphorelay sensor kinase activity"/>
    <property type="evidence" value="ECO:0007669"/>
    <property type="project" value="InterPro"/>
</dbReference>
<evidence type="ECO:0000313" key="11">
    <source>
        <dbReference type="Proteomes" id="UP001355207"/>
    </source>
</evidence>
<keyword evidence="4" id="KW-0808">Transferase</keyword>
<dbReference type="SMART" id="SM00388">
    <property type="entry name" value="HisKA"/>
    <property type="match status" value="1"/>
</dbReference>
<feature type="region of interest" description="Disordered" evidence="7">
    <location>
        <begin position="236"/>
        <end position="263"/>
    </location>
</feature>
<dbReference type="InterPro" id="IPR004358">
    <property type="entry name" value="Sig_transdc_His_kin-like_C"/>
</dbReference>
<dbReference type="PANTHER" id="PTHR43047">
    <property type="entry name" value="TWO-COMPONENT HISTIDINE PROTEIN KINASE"/>
    <property type="match status" value="1"/>
</dbReference>
<dbReference type="Gene3D" id="3.30.565.10">
    <property type="entry name" value="Histidine kinase-like ATPase, C-terminal domain"/>
    <property type="match status" value="1"/>
</dbReference>
<evidence type="ECO:0000256" key="1">
    <source>
        <dbReference type="ARBA" id="ARBA00000085"/>
    </source>
</evidence>
<dbReference type="PROSITE" id="PS50109">
    <property type="entry name" value="HIS_KIN"/>
    <property type="match status" value="1"/>
</dbReference>
<dbReference type="SUPFAM" id="SSF47384">
    <property type="entry name" value="Homodimeric domain of signal transducing histidine kinase"/>
    <property type="match status" value="1"/>
</dbReference>
<proteinExistence type="predicted"/>
<dbReference type="InterPro" id="IPR003661">
    <property type="entry name" value="HisK_dim/P_dom"/>
</dbReference>
<dbReference type="InterPro" id="IPR005467">
    <property type="entry name" value="His_kinase_dom"/>
</dbReference>
<sequence length="1007" mass="111236">MVTTAHEADVSSASPSAPSLYLQEWKSFLTGYASGDWNPESTPVMPNAGMEEHDNGYENCPESIDEQESETDCNEADDDPKNIYSSHIIDEKIARKIRQFKTDKDYLPPPRSPHELLREKIILEYDILGPIQAGNIQSAVDVISAFFPGTVVTFTLFNNAIQTFVAISGPEEILEEFDLKNGMWVDPRTSLCGHSILLDGQILFVPSLEDDWRFRSNPYVKAGMRSYIGAAVSLELDPSNTSPQRTSKDDFEGEDKGSTDSKRKRVGIGSLNVLYMNKYLKEMTAQQEMVVRNITKMLETQLRATWEGHIRTREAKVRRAITDLIEEGFVGDQSENLQPYTEDIDGGKSGVISGGGSLTMFEDLANSAMDKLIALTSELDAICMVDIRSLRIQTSPNSKTQPRYEIDPSSTHPISIIAFAPRDEMTWPTPPKTSALISYLDQAHSVFTFSEASTLSGLEMELPINTKSHIVMPFFTLNQPAFAIIGVSKSSDMVESSTVTIARSIGSILLAKAVQSRVMEADAAKTAFLSSISHELRTPMHSILSGLSLAHASSESQDWNSTKSLLDIVETSGNTLYRILDDVLDFDPVYNRKSKITRKVTVDLLKSAQDTIQMCLTRSEDLETGSSINVEYEERDWTVSLDEARYHRILINGITNAMKFCKNGLITVSLSTAENSTKLVTRITDNGIGIDDKVLPRLLEPFTKQDVNTPGTGLGLFITKNLVNSMGGIFAIKSALGQGTVFEAILPITFDKPISSDQVFPMKSIMQHTGPLAASLRTKTPSPPISPPVIVEVNDPVQDINNSLKTNSNHVDDHYKNKTGTNSENRKPEQALKVMVVDDNRICRLLLLKSIQKGITPVECSQAADGEKAVKLFQNFKPDLVITDVSMPIMDGITAAQKMREISEDLNLPQCKIYALTGLGSSDPRLKNIGMEGSAALDGWLVKGQDDLKAIQQIISDTYQNLKNFKNTDIRIGTDTDTDSNIDTDTDIHLMKNMSERLKIVENGLTP</sequence>
<dbReference type="InterPro" id="IPR003594">
    <property type="entry name" value="HATPase_dom"/>
</dbReference>
<dbReference type="GO" id="GO:0009927">
    <property type="term" value="F:histidine phosphotransfer kinase activity"/>
    <property type="evidence" value="ECO:0007669"/>
    <property type="project" value="TreeGrafter"/>
</dbReference>
<feature type="modified residue" description="4-aspartylphosphate" evidence="6">
    <location>
        <position position="884"/>
    </location>
</feature>
<feature type="region of interest" description="Disordered" evidence="7">
    <location>
        <begin position="804"/>
        <end position="827"/>
    </location>
</feature>
<dbReference type="InterPro" id="IPR011006">
    <property type="entry name" value="CheY-like_superfamily"/>
</dbReference>
<dbReference type="Proteomes" id="UP001355207">
    <property type="component" value="Chromosome 1"/>
</dbReference>
<dbReference type="GO" id="GO:0005886">
    <property type="term" value="C:plasma membrane"/>
    <property type="evidence" value="ECO:0007669"/>
    <property type="project" value="TreeGrafter"/>
</dbReference>
<dbReference type="Gene3D" id="3.40.50.2300">
    <property type="match status" value="1"/>
</dbReference>
<dbReference type="EC" id="2.7.13.3" evidence="2"/>
<dbReference type="InterPro" id="IPR001789">
    <property type="entry name" value="Sig_transdc_resp-reg_receiver"/>
</dbReference>
<evidence type="ECO:0000259" key="8">
    <source>
        <dbReference type="PROSITE" id="PS50109"/>
    </source>
</evidence>
<feature type="domain" description="Histidine kinase" evidence="8">
    <location>
        <begin position="531"/>
        <end position="750"/>
    </location>
</feature>
<dbReference type="RefSeq" id="XP_066071936.1">
    <property type="nucleotide sequence ID" value="XM_066215839.1"/>
</dbReference>
<evidence type="ECO:0000256" key="6">
    <source>
        <dbReference type="PROSITE-ProRule" id="PRU00169"/>
    </source>
</evidence>
<dbReference type="EMBL" id="CP144098">
    <property type="protein sequence ID" value="WWC85173.1"/>
    <property type="molecule type" value="Genomic_DNA"/>
</dbReference>
<dbReference type="PRINTS" id="PR00344">
    <property type="entry name" value="BCTRLSENSOR"/>
</dbReference>
<name>A0AAX4JJS5_9TREE</name>
<dbReference type="PROSITE" id="PS50110">
    <property type="entry name" value="RESPONSE_REGULATORY"/>
    <property type="match status" value="1"/>
</dbReference>
<dbReference type="CDD" id="cd00082">
    <property type="entry name" value="HisKA"/>
    <property type="match status" value="1"/>
</dbReference>
<dbReference type="SUPFAM" id="SSF52172">
    <property type="entry name" value="CheY-like"/>
    <property type="match status" value="1"/>
</dbReference>
<evidence type="ECO:0000259" key="9">
    <source>
        <dbReference type="PROSITE" id="PS50110"/>
    </source>
</evidence>
<evidence type="ECO:0000313" key="10">
    <source>
        <dbReference type="EMBL" id="WWC85173.1"/>
    </source>
</evidence>
<dbReference type="Pfam" id="PF00072">
    <property type="entry name" value="Response_reg"/>
    <property type="match status" value="1"/>
</dbReference>
<evidence type="ECO:0000256" key="5">
    <source>
        <dbReference type="ARBA" id="ARBA00022777"/>
    </source>
</evidence>
<dbReference type="SMART" id="SM00448">
    <property type="entry name" value="REC"/>
    <property type="match status" value="1"/>
</dbReference>
<keyword evidence="11" id="KW-1185">Reference proteome</keyword>
<organism evidence="10 11">
    <name type="scientific">Kwoniella dendrophila CBS 6074</name>
    <dbReference type="NCBI Taxonomy" id="1295534"/>
    <lineage>
        <taxon>Eukaryota</taxon>
        <taxon>Fungi</taxon>
        <taxon>Dikarya</taxon>
        <taxon>Basidiomycota</taxon>
        <taxon>Agaricomycotina</taxon>
        <taxon>Tremellomycetes</taxon>
        <taxon>Tremellales</taxon>
        <taxon>Cryptococcaceae</taxon>
        <taxon>Kwoniella</taxon>
    </lineage>
</organism>